<dbReference type="FunFam" id="1.10.225.10:FF:000003">
    <property type="entry name" value="Mesencephalic astrocyte-derived neurotrophic factor"/>
    <property type="match status" value="1"/>
</dbReference>
<dbReference type="InterPro" id="IPR012677">
    <property type="entry name" value="Nucleotide-bd_a/b_plait_sf"/>
</dbReference>
<evidence type="ECO:0000256" key="4">
    <source>
        <dbReference type="ARBA" id="ARBA00022525"/>
    </source>
</evidence>
<evidence type="ECO:0000256" key="7">
    <source>
        <dbReference type="ARBA" id="ARBA00022884"/>
    </source>
</evidence>
<feature type="compositionally biased region" description="Low complexity" evidence="11">
    <location>
        <begin position="196"/>
        <end position="217"/>
    </location>
</feature>
<dbReference type="GO" id="GO:0003729">
    <property type="term" value="F:mRNA binding"/>
    <property type="evidence" value="ECO:0007669"/>
    <property type="project" value="UniProtKB-ARBA"/>
</dbReference>
<gene>
    <name evidence="12" type="ORF">QR98_0092440</name>
</gene>
<dbReference type="PANTHER" id="PTHR12990">
    <property type="entry name" value="ARMET-LIKE PROTEIN"/>
    <property type="match status" value="1"/>
</dbReference>
<accession>A0A132AI68</accession>
<reference evidence="12 13" key="1">
    <citation type="journal article" date="2015" name="Parasit. Vectors">
        <title>Draft genome of the scabies mite.</title>
        <authorList>
            <person name="Rider S.D.Jr."/>
            <person name="Morgan M.S."/>
            <person name="Arlian L.G."/>
        </authorList>
    </citation>
    <scope>NUCLEOTIDE SEQUENCE [LARGE SCALE GENOMIC DNA]</scope>
    <source>
        <strain evidence="12">Arlian Lab</strain>
    </source>
</reference>
<feature type="region of interest" description="Disordered" evidence="11">
    <location>
        <begin position="196"/>
        <end position="236"/>
    </location>
</feature>
<dbReference type="PRINTS" id="PR00961">
    <property type="entry name" value="HUDSXLRNA"/>
</dbReference>
<dbReference type="InterPro" id="IPR036361">
    <property type="entry name" value="SAP_dom_sf"/>
</dbReference>
<dbReference type="PANTHER" id="PTHR12990:SF5">
    <property type="entry name" value="MESENCEPHALIC ASTROCYTE-DERIVED NEUROTROPHIC FACTOR HOMOLOG"/>
    <property type="match status" value="1"/>
</dbReference>
<dbReference type="PROSITE" id="PS50102">
    <property type="entry name" value="RRM"/>
    <property type="match status" value="3"/>
</dbReference>
<keyword evidence="6" id="KW-0677">Repeat</keyword>
<evidence type="ECO:0000256" key="8">
    <source>
        <dbReference type="ARBA" id="ARBA00023157"/>
    </source>
</evidence>
<dbReference type="InterPro" id="IPR000504">
    <property type="entry name" value="RRM_dom"/>
</dbReference>
<dbReference type="FunFam" id="3.30.70.330:FF:000383">
    <property type="entry name" value="Sex lethal, isoform D"/>
    <property type="match status" value="1"/>
</dbReference>
<sequence length="623" mass="71498">MSSNATESENRTNLIINYLPQSMTDEEFRVMFAKYGDIRSARIIRNKNSGFSYGFGFVEYFNGEDADMAIKNLNGIMMNNKKIKVSLARPSSDEIKNANIYVTNLPPNYTETDVRNLFKDCGEIIQCRLLTNRAGTAFVLFNLHEEARQAINEFNKKLIPGTNARIRVKFATNEPNKKNMFKDDSSAVINLTQRHNNFNHGGQFNHRNNNNQSNNNRTGPIRNTSHHNRYNPLQSQQGQYNYSSPMNDHNHMLYSDRHQLTSSQNPFQSYSKMDPSYISGSNNNDSSFMPPAGYGNGGAEPGQYILFVYNIGPETDEFNLGKLFSFYGHVDRVDVIRKSGSGVGRGYGFVTMKFYQEAMNAIVNLNGYKFVNNRPLQNKKLTSPKKNNHRGDQFQRSSTQFFLVSSVSFPFQSKLYRILASVVSYILIDQFFKIFNIKIYEMLLLSYLTVLFASSRLVDSLAADKCEVCVGVLTKLMARLTSADRQDPSIIEHQFKELCLETKKAENRFCYYVGGLEESATKIVGEMSKPMSWGMPAEKICEKLKKKDSQICDLRYVNFKFFLVSFRKEKTIDWKTVDLKKLKVKDLRKILSDWDERCDGCIEKAEFIAKVEALKPKYVRDEL</sequence>
<dbReference type="InterPro" id="IPR002343">
    <property type="entry name" value="Hud_Sxl_RNA"/>
</dbReference>
<comment type="similarity">
    <text evidence="2">Belongs to the ARMET family.</text>
</comment>
<dbReference type="InterPro" id="IPR035979">
    <property type="entry name" value="RBD_domain_sf"/>
</dbReference>
<dbReference type="EMBL" id="JXLN01015562">
    <property type="protein sequence ID" value="KPM10684.1"/>
    <property type="molecule type" value="Genomic_DNA"/>
</dbReference>
<evidence type="ECO:0000313" key="13">
    <source>
        <dbReference type="Proteomes" id="UP000616769"/>
    </source>
</evidence>
<dbReference type="GO" id="GO:1990904">
    <property type="term" value="C:ribonucleoprotein complex"/>
    <property type="evidence" value="ECO:0007669"/>
    <property type="project" value="InterPro"/>
</dbReference>
<evidence type="ECO:0000256" key="9">
    <source>
        <dbReference type="ARBA" id="ARBA00032923"/>
    </source>
</evidence>
<dbReference type="PROSITE" id="PS50222">
    <property type="entry name" value="EF_HAND_2"/>
    <property type="match status" value="1"/>
</dbReference>
<evidence type="ECO:0000256" key="10">
    <source>
        <dbReference type="PROSITE-ProRule" id="PRU00176"/>
    </source>
</evidence>
<evidence type="ECO:0000256" key="11">
    <source>
        <dbReference type="SAM" id="MobiDB-lite"/>
    </source>
</evidence>
<evidence type="ECO:0000256" key="2">
    <source>
        <dbReference type="ARBA" id="ARBA00005617"/>
    </source>
</evidence>
<dbReference type="SMART" id="SM00360">
    <property type="entry name" value="RRM"/>
    <property type="match status" value="3"/>
</dbReference>
<evidence type="ECO:0000313" key="12">
    <source>
        <dbReference type="EMBL" id="KPM10684.1"/>
    </source>
</evidence>
<dbReference type="GO" id="GO:0005509">
    <property type="term" value="F:calcium ion binding"/>
    <property type="evidence" value="ECO:0007669"/>
    <property type="project" value="InterPro"/>
</dbReference>
<dbReference type="SUPFAM" id="SSF68906">
    <property type="entry name" value="SAP domain"/>
    <property type="match status" value="1"/>
</dbReference>
<dbReference type="Proteomes" id="UP000616769">
    <property type="component" value="Unassembled WGS sequence"/>
</dbReference>
<name>A0A132AI68_SARSC</name>
<organism evidence="12 13">
    <name type="scientific">Sarcoptes scabiei</name>
    <name type="common">Itch mite</name>
    <name type="synonym">Acarus scabiei</name>
    <dbReference type="NCBI Taxonomy" id="52283"/>
    <lineage>
        <taxon>Eukaryota</taxon>
        <taxon>Metazoa</taxon>
        <taxon>Ecdysozoa</taxon>
        <taxon>Arthropoda</taxon>
        <taxon>Chelicerata</taxon>
        <taxon>Arachnida</taxon>
        <taxon>Acari</taxon>
        <taxon>Acariformes</taxon>
        <taxon>Sarcoptiformes</taxon>
        <taxon>Astigmata</taxon>
        <taxon>Psoroptidia</taxon>
        <taxon>Sarcoptoidea</taxon>
        <taxon>Sarcoptidae</taxon>
        <taxon>Sarcoptinae</taxon>
        <taxon>Sarcoptes</taxon>
    </lineage>
</organism>
<dbReference type="GO" id="GO:0005615">
    <property type="term" value="C:extracellular space"/>
    <property type="evidence" value="ECO:0007669"/>
    <property type="project" value="TreeGrafter"/>
</dbReference>
<evidence type="ECO:0000256" key="6">
    <source>
        <dbReference type="ARBA" id="ARBA00022737"/>
    </source>
</evidence>
<keyword evidence="7 10" id="KW-0694">RNA-binding</keyword>
<dbReference type="GO" id="GO:0010629">
    <property type="term" value="P:negative regulation of gene expression"/>
    <property type="evidence" value="ECO:0007669"/>
    <property type="project" value="UniProtKB-ARBA"/>
</dbReference>
<dbReference type="InterPro" id="IPR019345">
    <property type="entry name" value="ARMET_C"/>
</dbReference>
<dbReference type="OrthoDB" id="266020at2759"/>
<comment type="subcellular location">
    <subcellularLocation>
        <location evidence="1">Secreted</location>
    </subcellularLocation>
</comment>
<evidence type="ECO:0000256" key="5">
    <source>
        <dbReference type="ARBA" id="ARBA00022729"/>
    </source>
</evidence>
<dbReference type="Gene3D" id="1.10.225.10">
    <property type="entry name" value="Saposin-like"/>
    <property type="match status" value="1"/>
</dbReference>
<keyword evidence="4" id="KW-0964">Secreted</keyword>
<dbReference type="GO" id="GO:0009967">
    <property type="term" value="P:positive regulation of signal transduction"/>
    <property type="evidence" value="ECO:0007669"/>
    <property type="project" value="UniProtKB-ARBA"/>
</dbReference>
<dbReference type="VEuPathDB" id="VectorBase:SSCA000117"/>
<comment type="caution">
    <text evidence="12">The sequence shown here is derived from an EMBL/GenBank/DDBJ whole genome shotgun (WGS) entry which is preliminary data.</text>
</comment>
<dbReference type="SUPFAM" id="SSF54928">
    <property type="entry name" value="RNA-binding domain, RBD"/>
    <property type="match status" value="2"/>
</dbReference>
<dbReference type="GO" id="GO:0005783">
    <property type="term" value="C:endoplasmic reticulum"/>
    <property type="evidence" value="ECO:0007669"/>
    <property type="project" value="TreeGrafter"/>
</dbReference>
<keyword evidence="8" id="KW-1015">Disulfide bond</keyword>
<proteinExistence type="inferred from homology"/>
<dbReference type="Pfam" id="PF00076">
    <property type="entry name" value="RRM_1"/>
    <property type="match status" value="3"/>
</dbReference>
<evidence type="ECO:0000256" key="3">
    <source>
        <dbReference type="ARBA" id="ARBA00014267"/>
    </source>
</evidence>
<dbReference type="Pfam" id="PF10208">
    <property type="entry name" value="ARMET_C"/>
    <property type="match status" value="1"/>
</dbReference>
<dbReference type="Gene3D" id="1.10.720.30">
    <property type="entry name" value="SAP domain"/>
    <property type="match status" value="1"/>
</dbReference>
<protein>
    <recommendedName>
        <fullName evidence="3">Mesencephalic astrocyte-derived neurotrophic factor homolog</fullName>
    </recommendedName>
    <alternativeName>
        <fullName evidence="9">MANF/CDNF-like protein</fullName>
    </alternativeName>
</protein>
<dbReference type="GO" id="GO:0031175">
    <property type="term" value="P:neuron projection development"/>
    <property type="evidence" value="ECO:0007669"/>
    <property type="project" value="TreeGrafter"/>
</dbReference>
<dbReference type="Gene3D" id="3.30.70.330">
    <property type="match status" value="3"/>
</dbReference>
<dbReference type="InterPro" id="IPR002048">
    <property type="entry name" value="EF_hand_dom"/>
</dbReference>
<keyword evidence="5" id="KW-0732">Signal</keyword>
<dbReference type="Pfam" id="PF20145">
    <property type="entry name" value="ARMET_N"/>
    <property type="match status" value="1"/>
</dbReference>
<dbReference type="InterPro" id="IPR045332">
    <property type="entry name" value="ARMET_N"/>
</dbReference>
<dbReference type="AlphaFoldDB" id="A0A132AI68"/>
<dbReference type="InterPro" id="IPR045333">
    <property type="entry name" value="ARMET-like"/>
</dbReference>
<evidence type="ECO:0000256" key="1">
    <source>
        <dbReference type="ARBA" id="ARBA00004613"/>
    </source>
</evidence>
<dbReference type="GO" id="GO:0071542">
    <property type="term" value="P:dopaminergic neuron differentiation"/>
    <property type="evidence" value="ECO:0007669"/>
    <property type="project" value="TreeGrafter"/>
</dbReference>